<dbReference type="PIRSF" id="PIRSF036893">
    <property type="entry name" value="Lipocalin_ApoD"/>
    <property type="match status" value="1"/>
</dbReference>
<dbReference type="GO" id="GO:0009279">
    <property type="term" value="C:cell outer membrane"/>
    <property type="evidence" value="ECO:0007669"/>
    <property type="project" value="UniProtKB-SubCell"/>
</dbReference>
<feature type="signal peptide" evidence="2">
    <location>
        <begin position="1"/>
        <end position="26"/>
    </location>
</feature>
<dbReference type="PRINTS" id="PR01171">
    <property type="entry name" value="BCTLIPOCALIN"/>
</dbReference>
<dbReference type="CDD" id="cd19438">
    <property type="entry name" value="lipocalin_Blc-like"/>
    <property type="match status" value="1"/>
</dbReference>
<keyword evidence="2" id="KW-0472">Membrane</keyword>
<evidence type="ECO:0000256" key="1">
    <source>
        <dbReference type="ARBA" id="ARBA00006889"/>
    </source>
</evidence>
<gene>
    <name evidence="4" type="ORF">K3721_12380</name>
</gene>
<dbReference type="InterPro" id="IPR012674">
    <property type="entry name" value="Calycin"/>
</dbReference>
<reference evidence="4" key="1">
    <citation type="submission" date="2021-08" db="EMBL/GenBank/DDBJ databases">
        <authorList>
            <person name="Nwanade C."/>
            <person name="Wang M."/>
            <person name="Masoudi A."/>
            <person name="Yu Z."/>
            <person name="Liu J."/>
        </authorList>
    </citation>
    <scope>NUCLEOTIDE SEQUENCE</scope>
    <source>
        <strain evidence="4">S122</strain>
    </source>
</reference>
<dbReference type="GO" id="GO:0006950">
    <property type="term" value="P:response to stress"/>
    <property type="evidence" value="ECO:0007669"/>
    <property type="project" value="UniProtKB-ARBA"/>
</dbReference>
<evidence type="ECO:0000259" key="3">
    <source>
        <dbReference type="Pfam" id="PF08212"/>
    </source>
</evidence>
<name>A0A9Q9HIB6_LEICA</name>
<dbReference type="InterPro" id="IPR022271">
    <property type="entry name" value="Lipocalin_ApoD"/>
</dbReference>
<dbReference type="SUPFAM" id="SSF50814">
    <property type="entry name" value="Lipocalins"/>
    <property type="match status" value="1"/>
</dbReference>
<dbReference type="PROSITE" id="PS00213">
    <property type="entry name" value="LIPOCALIN"/>
    <property type="match status" value="1"/>
</dbReference>
<comment type="subcellular location">
    <subcellularLocation>
        <location evidence="2">Cell outer membrane</location>
    </subcellularLocation>
</comment>
<feature type="domain" description="Lipocalin/cytosolic fatty-acid binding" evidence="3">
    <location>
        <begin position="42"/>
        <end position="186"/>
    </location>
</feature>
<dbReference type="PANTHER" id="PTHR10612">
    <property type="entry name" value="APOLIPOPROTEIN D"/>
    <property type="match status" value="1"/>
</dbReference>
<accession>A0A9Q9HIB6</accession>
<dbReference type="EMBL" id="CP081070">
    <property type="protein sequence ID" value="UWQ52810.1"/>
    <property type="molecule type" value="Genomic_DNA"/>
</dbReference>
<keyword evidence="2" id="KW-0446">Lipid-binding</keyword>
<dbReference type="PANTHER" id="PTHR10612:SF34">
    <property type="entry name" value="APOLIPOPROTEIN D"/>
    <property type="match status" value="1"/>
</dbReference>
<keyword evidence="2" id="KW-0732">Signal</keyword>
<comment type="similarity">
    <text evidence="1 2">Belongs to the calycin superfamily. Lipocalin family.</text>
</comment>
<dbReference type="RefSeq" id="WP_259970565.1">
    <property type="nucleotide sequence ID" value="NZ_CP081070.1"/>
</dbReference>
<feature type="chain" id="PRO_5040557068" description="Outer membrane lipoprotein Blc" evidence="2">
    <location>
        <begin position="27"/>
        <end position="189"/>
    </location>
</feature>
<organism evidence="4 5">
    <name type="scientific">Leisingera caerulea</name>
    <name type="common">Phaeobacter caeruleus</name>
    <dbReference type="NCBI Taxonomy" id="506591"/>
    <lineage>
        <taxon>Bacteria</taxon>
        <taxon>Pseudomonadati</taxon>
        <taxon>Pseudomonadota</taxon>
        <taxon>Alphaproteobacteria</taxon>
        <taxon>Rhodobacterales</taxon>
        <taxon>Roseobacteraceae</taxon>
        <taxon>Leisingera</taxon>
    </lineage>
</organism>
<comment type="function">
    <text evidence="2">Involved in the storage or transport of lipids necessary for membrane maintenance under stressful conditions. Displays a binding preference for lysophospholipids.</text>
</comment>
<evidence type="ECO:0000313" key="4">
    <source>
        <dbReference type="EMBL" id="UWQ52810.1"/>
    </source>
</evidence>
<dbReference type="InterPro" id="IPR047202">
    <property type="entry name" value="Lipocalin_Blc-like_dom"/>
</dbReference>
<evidence type="ECO:0000313" key="5">
    <source>
        <dbReference type="Proteomes" id="UP001058713"/>
    </source>
</evidence>
<dbReference type="Proteomes" id="UP001058713">
    <property type="component" value="Chromosome"/>
</dbReference>
<proteinExistence type="inferred from homology"/>
<dbReference type="KEGG" id="lcae:K3721_12380"/>
<keyword evidence="2" id="KW-0449">Lipoprotein</keyword>
<dbReference type="InterPro" id="IPR000566">
    <property type="entry name" value="Lipocln_cytosolic_FA-bd_dom"/>
</dbReference>
<protein>
    <recommendedName>
        <fullName evidence="2">Outer membrane lipoprotein Blc</fullName>
    </recommendedName>
</protein>
<comment type="subunit">
    <text evidence="2">Homodimer.</text>
</comment>
<dbReference type="GO" id="GO:0008289">
    <property type="term" value="F:lipid binding"/>
    <property type="evidence" value="ECO:0007669"/>
    <property type="project" value="UniProtKB-UniRule"/>
</dbReference>
<dbReference type="InterPro" id="IPR002446">
    <property type="entry name" value="Lipocalin_bac"/>
</dbReference>
<sequence>MTFRKFIPAVAASAFLIAAAAASARAEGYRDTDVPMTVQEDLDLSRYLGTWYEIARFPNRFEEGCEGVTATYSAREDARINVVNRCRREGLDGPVEAAEGVARVRAPGKLEVNFVSWLSWLPLTWGDYWVLDVAEDYSVAVVGTPSGEQVWILARSPELGAEDLAEAKAVLRRNGYDPEALEMVPQTKE</sequence>
<dbReference type="AlphaFoldDB" id="A0A9Q9HIB6"/>
<dbReference type="Gene3D" id="2.40.128.20">
    <property type="match status" value="1"/>
</dbReference>
<dbReference type="InterPro" id="IPR022272">
    <property type="entry name" value="Lipocalin_CS"/>
</dbReference>
<keyword evidence="2" id="KW-0998">Cell outer membrane</keyword>
<dbReference type="Pfam" id="PF08212">
    <property type="entry name" value="Lipocalin_2"/>
    <property type="match status" value="1"/>
</dbReference>
<evidence type="ECO:0000256" key="2">
    <source>
        <dbReference type="PIRNR" id="PIRNR036893"/>
    </source>
</evidence>